<dbReference type="Pfam" id="PF10901">
    <property type="entry name" value="DUF2690"/>
    <property type="match status" value="1"/>
</dbReference>
<sequence>MSARDSAPHLYRPSTLISTLCRDGQSKTATVNQPLGGLMARAERPVDPTADPLQAFAAELRLLREAAGRPTYHALARRAHRSSSSLSEAAGGRRMPTLDTTLAYVRALGGDEREWAERWHALRAAIHGVGDAAPDAPLAERKPSAERRVGAAAGADETGDAVAGPAARPAQPVRTDQPRDALAPRTVKQTGSAVGLAVVVLAAFVTVPWLAGAFRPPPGAPVSPSAAASDSATGYTSATARDGADPKDAGCAADPSVTTLDSNAVLLDDRVIGTVELRYAPACGASWPRFVPAPEPAVRVSSPAQVRLTVTDGDDPARTAEFSMDYAGISAYGNLLTSTRTCVYAMVQLSGEGWRSAVGRTGCWRGATQVRPVP</sequence>
<accession>A0A6M1L522</accession>
<dbReference type="InterPro" id="IPR010982">
    <property type="entry name" value="Lambda_DNA-bd_dom_sf"/>
</dbReference>
<evidence type="ECO:0000256" key="2">
    <source>
        <dbReference type="SAM" id="Phobius"/>
    </source>
</evidence>
<dbReference type="Gene3D" id="1.10.260.40">
    <property type="entry name" value="lambda repressor-like DNA-binding domains"/>
    <property type="match status" value="1"/>
</dbReference>
<dbReference type="Proteomes" id="UP000478148">
    <property type="component" value="Unassembled WGS sequence"/>
</dbReference>
<feature type="region of interest" description="Disordered" evidence="1">
    <location>
        <begin position="133"/>
        <end position="187"/>
    </location>
</feature>
<comment type="caution">
    <text evidence="4">The sequence shown here is derived from an EMBL/GenBank/DDBJ whole genome shotgun (WGS) entry which is preliminary data.</text>
</comment>
<evidence type="ECO:0000256" key="1">
    <source>
        <dbReference type="SAM" id="MobiDB-lite"/>
    </source>
</evidence>
<dbReference type="InterPro" id="IPR001387">
    <property type="entry name" value="Cro/C1-type_HTH"/>
</dbReference>
<keyword evidence="2" id="KW-1133">Transmembrane helix</keyword>
<dbReference type="Pfam" id="PF13560">
    <property type="entry name" value="HTH_31"/>
    <property type="match status" value="1"/>
</dbReference>
<dbReference type="SMART" id="SM00530">
    <property type="entry name" value="HTH_XRE"/>
    <property type="match status" value="1"/>
</dbReference>
<feature type="region of interest" description="Disordered" evidence="1">
    <location>
        <begin position="217"/>
        <end position="252"/>
    </location>
</feature>
<evidence type="ECO:0000313" key="4">
    <source>
        <dbReference type="EMBL" id="NGM11944.1"/>
    </source>
</evidence>
<dbReference type="EMBL" id="SAIY01000001">
    <property type="protein sequence ID" value="NGM11944.1"/>
    <property type="molecule type" value="Genomic_DNA"/>
</dbReference>
<proteinExistence type="predicted"/>
<reference evidence="4 5" key="1">
    <citation type="submission" date="2020-02" db="EMBL/GenBank/DDBJ databases">
        <title>Draft Genome Sequence of Verrucosispora sp. Strain CWR15, Isolated from Gulf of Mexico Sponge.</title>
        <authorList>
            <person name="Kennedy S.J."/>
            <person name="Cella E."/>
            <person name="Azarian T."/>
            <person name="Baker B.J."/>
            <person name="Shaw L.N."/>
        </authorList>
    </citation>
    <scope>NUCLEOTIDE SEQUENCE [LARGE SCALE GENOMIC DNA]</scope>
    <source>
        <strain evidence="4 5">CWR15</strain>
    </source>
</reference>
<keyword evidence="5" id="KW-1185">Reference proteome</keyword>
<keyword evidence="2" id="KW-0472">Membrane</keyword>
<organism evidence="4 5">
    <name type="scientific">Verrucosispora sioxanthis</name>
    <dbReference type="NCBI Taxonomy" id="2499994"/>
    <lineage>
        <taxon>Bacteria</taxon>
        <taxon>Bacillati</taxon>
        <taxon>Actinomycetota</taxon>
        <taxon>Actinomycetes</taxon>
        <taxon>Micromonosporales</taxon>
        <taxon>Micromonosporaceae</taxon>
        <taxon>Micromonospora</taxon>
    </lineage>
</organism>
<gene>
    <name evidence="4" type="ORF">ENC19_04280</name>
</gene>
<dbReference type="SUPFAM" id="SSF47413">
    <property type="entry name" value="lambda repressor-like DNA-binding domains"/>
    <property type="match status" value="1"/>
</dbReference>
<feature type="compositionally biased region" description="Low complexity" evidence="1">
    <location>
        <begin position="150"/>
        <end position="164"/>
    </location>
</feature>
<dbReference type="AlphaFoldDB" id="A0A6M1L522"/>
<dbReference type="GO" id="GO:0003677">
    <property type="term" value="F:DNA binding"/>
    <property type="evidence" value="ECO:0007669"/>
    <property type="project" value="InterPro"/>
</dbReference>
<name>A0A6M1L522_9ACTN</name>
<feature type="compositionally biased region" description="Basic and acidic residues" evidence="1">
    <location>
        <begin position="138"/>
        <end position="149"/>
    </location>
</feature>
<evidence type="ECO:0000259" key="3">
    <source>
        <dbReference type="SMART" id="SM00530"/>
    </source>
</evidence>
<dbReference type="CDD" id="cd00093">
    <property type="entry name" value="HTH_XRE"/>
    <property type="match status" value="1"/>
</dbReference>
<feature type="compositionally biased region" description="Low complexity" evidence="1">
    <location>
        <begin position="222"/>
        <end position="232"/>
    </location>
</feature>
<keyword evidence="2" id="KW-0812">Transmembrane</keyword>
<protein>
    <submittedName>
        <fullName evidence="4">DUF2690 domain-containing protein</fullName>
    </submittedName>
</protein>
<evidence type="ECO:0000313" key="5">
    <source>
        <dbReference type="Proteomes" id="UP000478148"/>
    </source>
</evidence>
<feature type="domain" description="HTH cro/C1-type" evidence="3">
    <location>
        <begin position="59"/>
        <end position="115"/>
    </location>
</feature>
<dbReference type="InterPro" id="IPR021224">
    <property type="entry name" value="DUF2690"/>
</dbReference>
<feature type="transmembrane region" description="Helical" evidence="2">
    <location>
        <begin position="193"/>
        <end position="214"/>
    </location>
</feature>